<evidence type="ECO:0000313" key="14">
    <source>
        <dbReference type="EMBL" id="KAH8701559.1"/>
    </source>
</evidence>
<dbReference type="EMBL" id="JAJTJA010000003">
    <property type="protein sequence ID" value="KAH8701559.1"/>
    <property type="molecule type" value="Genomic_DNA"/>
</dbReference>
<evidence type="ECO:0000256" key="5">
    <source>
        <dbReference type="ARBA" id="ARBA00023277"/>
    </source>
</evidence>
<sequence>MPKQKVSFNQGWRYRACDDADPENWRPSQPLPTSIHLDLLANGAIPDPFLAQNENLVQWVGQKSWIYENRFKFPSNLYIHKPDQRMDLVFEGLDTYTTVTLDGKVILETNNMFLSHRVDITDHFQPSFQIVQDETHVLQITFHNAEERATKEMENHPENSWFSFHFGNSRLATRKAQYHYGWDWGPKLTDCGPWKPIYLEAYQSRIVDLAVQTNLGPDHMQATINITFKVDGKADCARIEIYQEAGNVQSRTISMNDEAKASTVVQIQDPKLWWPWTLGEQNLYVVRVTLFNKNDPVVVDSRETVLDVLEKKIGIRKLDLVRRPLRNQQGSSFFFRVNDIPIFASGSCWIPSDSFIPRMTDERYRRWIQLAKDTNQIMIRVWGGGIYEQDAFFDACDELGILVWHDFMFACGIYPAYPTFEETVVAEARQNIIRMRHHPSIALWCGNNEDYAIAHIAKILMNKVTYDPTETDPEKIKESEFPARLFYEILLPEVCKELVPDVPYWPSSPFGGSFCNDTTDGDIHQWHVWHLDKFPYQNYPQLVGRFVSEFGLQSIPHYNAVKKYYPADQIPALDDCRNYTTDEHMVWHNKGKGGPENILKYGEDNISFDDQSLRGYIYCSQLIQSEGISTALRGWRRQWQGPGREYCGGALLWQLNDCWPVSSWAIADSDLRPKIAYWAVKRENRLITVALARKFNNDSSLELEAWASNMTLHQLHINYEVQAWHVKTGRKLWNHKVSTSMELPPNRSTELGKIEFSTEMDGGPQYNWNEVVFVIHLFSEADQLPIDESFAETHIIARCVNFHEPLKEVPLVNEGGG</sequence>
<dbReference type="InterPro" id="IPR041447">
    <property type="entry name" value="Mannosidase_ig"/>
</dbReference>
<dbReference type="RefSeq" id="XP_046074935.1">
    <property type="nucleotide sequence ID" value="XM_046210703.1"/>
</dbReference>
<evidence type="ECO:0000256" key="10">
    <source>
        <dbReference type="ARBA" id="ARBA00041614"/>
    </source>
</evidence>
<dbReference type="InterPro" id="IPR050887">
    <property type="entry name" value="Beta-mannosidase_GH2"/>
</dbReference>
<dbReference type="Gene3D" id="2.60.40.10">
    <property type="entry name" value="Immunoglobulins"/>
    <property type="match status" value="1"/>
</dbReference>
<comment type="similarity">
    <text evidence="8">Belongs to the glycosyl hydrolase 2 family. Beta-mannosidase B subfamily.</text>
</comment>
<feature type="domain" description="Mannosidase Ig/CBM-like" evidence="12">
    <location>
        <begin position="702"/>
        <end position="807"/>
    </location>
</feature>
<dbReference type="InterPro" id="IPR008979">
    <property type="entry name" value="Galactose-bd-like_sf"/>
</dbReference>
<evidence type="ECO:0000256" key="7">
    <source>
        <dbReference type="ARBA" id="ARBA00023326"/>
    </source>
</evidence>
<keyword evidence="7" id="KW-0624">Polysaccharide degradation</keyword>
<organism evidence="14 15">
    <name type="scientific">Talaromyces proteolyticus</name>
    <dbReference type="NCBI Taxonomy" id="1131652"/>
    <lineage>
        <taxon>Eukaryota</taxon>
        <taxon>Fungi</taxon>
        <taxon>Dikarya</taxon>
        <taxon>Ascomycota</taxon>
        <taxon>Pezizomycotina</taxon>
        <taxon>Eurotiomycetes</taxon>
        <taxon>Eurotiomycetidae</taxon>
        <taxon>Eurotiales</taxon>
        <taxon>Trichocomaceae</taxon>
        <taxon>Talaromyces</taxon>
        <taxon>Talaromyces sect. Bacilispori</taxon>
    </lineage>
</organism>
<accession>A0AAD4KW98</accession>
<dbReference type="InterPro" id="IPR013783">
    <property type="entry name" value="Ig-like_fold"/>
</dbReference>
<reference evidence="14" key="1">
    <citation type="submission" date="2021-12" db="EMBL/GenBank/DDBJ databases">
        <title>Convergent genome expansion in fungi linked to evolution of root-endophyte symbiosis.</title>
        <authorList>
            <consortium name="DOE Joint Genome Institute"/>
            <person name="Ke Y.-H."/>
            <person name="Bonito G."/>
            <person name="Liao H.-L."/>
            <person name="Looney B."/>
            <person name="Rojas-Flechas A."/>
            <person name="Nash J."/>
            <person name="Hameed K."/>
            <person name="Schadt C."/>
            <person name="Martin F."/>
            <person name="Crous P.W."/>
            <person name="Miettinen O."/>
            <person name="Magnuson J.K."/>
            <person name="Labbe J."/>
            <person name="Jacobson D."/>
            <person name="Doktycz M.J."/>
            <person name="Veneault-Fourrey C."/>
            <person name="Kuo A."/>
            <person name="Mondo S."/>
            <person name="Calhoun S."/>
            <person name="Riley R."/>
            <person name="Ohm R."/>
            <person name="LaButti K."/>
            <person name="Andreopoulos B."/>
            <person name="Pangilinan J."/>
            <person name="Nolan M."/>
            <person name="Tritt A."/>
            <person name="Clum A."/>
            <person name="Lipzen A."/>
            <person name="Daum C."/>
            <person name="Barry K."/>
            <person name="Grigoriev I.V."/>
            <person name="Vilgalys R."/>
        </authorList>
    </citation>
    <scope>NUCLEOTIDE SEQUENCE</scope>
    <source>
        <strain evidence="14">PMI_201</strain>
    </source>
</reference>
<dbReference type="SUPFAM" id="SSF49303">
    <property type="entry name" value="beta-Galactosidase/glucuronidase domain"/>
    <property type="match status" value="1"/>
</dbReference>
<protein>
    <recommendedName>
        <fullName evidence="9">Beta-mannosidase B</fullName>
        <ecNumber evidence="3">3.2.1.25</ecNumber>
    </recommendedName>
    <alternativeName>
        <fullName evidence="10">Mannanase B</fullName>
    </alternativeName>
</protein>
<keyword evidence="6" id="KW-0326">Glycosidase</keyword>
<evidence type="ECO:0000256" key="2">
    <source>
        <dbReference type="ARBA" id="ARBA00004740"/>
    </source>
</evidence>
<dbReference type="PANTHER" id="PTHR43730:SF1">
    <property type="entry name" value="BETA-MANNOSIDASE"/>
    <property type="match status" value="1"/>
</dbReference>
<evidence type="ECO:0000256" key="9">
    <source>
        <dbReference type="ARBA" id="ARBA00041069"/>
    </source>
</evidence>
<evidence type="ECO:0000256" key="6">
    <source>
        <dbReference type="ARBA" id="ARBA00023295"/>
    </source>
</evidence>
<dbReference type="AlphaFoldDB" id="A0AAD4KW98"/>
<dbReference type="EC" id="3.2.1.25" evidence="3"/>
<keyword evidence="15" id="KW-1185">Reference proteome</keyword>
<evidence type="ECO:0000256" key="4">
    <source>
        <dbReference type="ARBA" id="ARBA00022801"/>
    </source>
</evidence>
<dbReference type="FunFam" id="3.20.20.80:FF:000050">
    <property type="entry name" value="Beta-mannosidase B"/>
    <property type="match status" value="1"/>
</dbReference>
<evidence type="ECO:0000259" key="13">
    <source>
        <dbReference type="Pfam" id="PF22666"/>
    </source>
</evidence>
<feature type="domain" description="Glycoside hydrolase family 2 immunoglobulin-like beta-sandwich" evidence="11">
    <location>
        <begin position="205"/>
        <end position="316"/>
    </location>
</feature>
<dbReference type="Pfam" id="PF00703">
    <property type="entry name" value="Glyco_hydro_2"/>
    <property type="match status" value="1"/>
</dbReference>
<dbReference type="GeneID" id="70240990"/>
<keyword evidence="5" id="KW-0119">Carbohydrate metabolism</keyword>
<dbReference type="SUPFAM" id="SSF49785">
    <property type="entry name" value="Galactose-binding domain-like"/>
    <property type="match status" value="1"/>
</dbReference>
<comment type="catalytic activity">
    <reaction evidence="1">
        <text>Hydrolysis of terminal, non-reducing beta-D-mannose residues in beta-D-mannosides.</text>
        <dbReference type="EC" id="3.2.1.25"/>
    </reaction>
</comment>
<dbReference type="Proteomes" id="UP001201262">
    <property type="component" value="Unassembled WGS sequence"/>
</dbReference>
<dbReference type="PANTHER" id="PTHR43730">
    <property type="entry name" value="BETA-MANNOSIDASE"/>
    <property type="match status" value="1"/>
</dbReference>
<comment type="pathway">
    <text evidence="2">Glycan metabolism; N-glycan degradation.</text>
</comment>
<evidence type="ECO:0000259" key="11">
    <source>
        <dbReference type="Pfam" id="PF00703"/>
    </source>
</evidence>
<dbReference type="InterPro" id="IPR054593">
    <property type="entry name" value="Beta-mannosidase-like_N2"/>
</dbReference>
<dbReference type="Pfam" id="PF17786">
    <property type="entry name" value="Mannosidase_ig"/>
    <property type="match status" value="1"/>
</dbReference>
<evidence type="ECO:0000313" key="15">
    <source>
        <dbReference type="Proteomes" id="UP001201262"/>
    </source>
</evidence>
<comment type="caution">
    <text evidence="14">The sequence shown here is derived from an EMBL/GenBank/DDBJ whole genome shotgun (WGS) entry which is preliminary data.</text>
</comment>
<dbReference type="GO" id="GO:0004567">
    <property type="term" value="F:beta-mannosidase activity"/>
    <property type="evidence" value="ECO:0007669"/>
    <property type="project" value="UniProtKB-EC"/>
</dbReference>
<keyword evidence="4 14" id="KW-0378">Hydrolase</keyword>
<dbReference type="GO" id="GO:0006516">
    <property type="term" value="P:glycoprotein catabolic process"/>
    <property type="evidence" value="ECO:0007669"/>
    <property type="project" value="TreeGrafter"/>
</dbReference>
<dbReference type="SUPFAM" id="SSF51445">
    <property type="entry name" value="(Trans)glycosidases"/>
    <property type="match status" value="1"/>
</dbReference>
<feature type="domain" description="Beta-mannosidase-like galactose-binding" evidence="13">
    <location>
        <begin position="12"/>
        <end position="195"/>
    </location>
</feature>
<dbReference type="Pfam" id="PF22666">
    <property type="entry name" value="Glyco_hydro_2_N2"/>
    <property type="match status" value="1"/>
</dbReference>
<name>A0AAD4KW98_9EURO</name>
<evidence type="ECO:0000256" key="3">
    <source>
        <dbReference type="ARBA" id="ARBA00012754"/>
    </source>
</evidence>
<dbReference type="InterPro" id="IPR017853">
    <property type="entry name" value="GH"/>
</dbReference>
<dbReference type="GO" id="GO:0000272">
    <property type="term" value="P:polysaccharide catabolic process"/>
    <property type="evidence" value="ECO:0007669"/>
    <property type="project" value="UniProtKB-KW"/>
</dbReference>
<evidence type="ECO:0000259" key="12">
    <source>
        <dbReference type="Pfam" id="PF17786"/>
    </source>
</evidence>
<evidence type="ECO:0000256" key="8">
    <source>
        <dbReference type="ARBA" id="ARBA00038429"/>
    </source>
</evidence>
<gene>
    <name evidence="14" type="ORF">BGW36DRAFT_289829</name>
</gene>
<dbReference type="InterPro" id="IPR006102">
    <property type="entry name" value="Ig-like_GH2"/>
</dbReference>
<dbReference type="Gene3D" id="2.60.120.260">
    <property type="entry name" value="Galactose-binding domain-like"/>
    <property type="match status" value="1"/>
</dbReference>
<evidence type="ECO:0000256" key="1">
    <source>
        <dbReference type="ARBA" id="ARBA00000829"/>
    </source>
</evidence>
<dbReference type="InterPro" id="IPR036156">
    <property type="entry name" value="Beta-gal/glucu_dom_sf"/>
</dbReference>
<dbReference type="Gene3D" id="3.20.20.80">
    <property type="entry name" value="Glycosidases"/>
    <property type="match status" value="1"/>
</dbReference>
<proteinExistence type="inferred from homology"/>